<name>A0A0F9I2C2_9ZZZZ</name>
<sequence>MVLYGFLGVATLFGYFGLGLISVGFLVAVWALSSSPIDSLADSHRAWISATAKVGVLAHLALVTIIALKIWLVVSNGGEGWLQALVAHWLIDHLGEAMISVWLAYRSLKGGINLSQGRTPEFTGMEHS</sequence>
<dbReference type="AlphaFoldDB" id="A0A0F9I2C2"/>
<protein>
    <submittedName>
        <fullName evidence="2">Uncharacterized protein</fullName>
    </submittedName>
</protein>
<keyword evidence="1" id="KW-1133">Transmembrane helix</keyword>
<accession>A0A0F9I2C2</accession>
<reference evidence="2" key="1">
    <citation type="journal article" date="2015" name="Nature">
        <title>Complex archaea that bridge the gap between prokaryotes and eukaryotes.</title>
        <authorList>
            <person name="Spang A."/>
            <person name="Saw J.H."/>
            <person name="Jorgensen S.L."/>
            <person name="Zaremba-Niedzwiedzka K."/>
            <person name="Martijn J."/>
            <person name="Lind A.E."/>
            <person name="van Eijk R."/>
            <person name="Schleper C."/>
            <person name="Guy L."/>
            <person name="Ettema T.J."/>
        </authorList>
    </citation>
    <scope>NUCLEOTIDE SEQUENCE</scope>
</reference>
<gene>
    <name evidence="2" type="ORF">LCGC14_1929340</name>
</gene>
<dbReference type="EMBL" id="LAZR01020694">
    <property type="protein sequence ID" value="KKL87975.1"/>
    <property type="molecule type" value="Genomic_DNA"/>
</dbReference>
<evidence type="ECO:0000313" key="2">
    <source>
        <dbReference type="EMBL" id="KKL87975.1"/>
    </source>
</evidence>
<comment type="caution">
    <text evidence="2">The sequence shown here is derived from an EMBL/GenBank/DDBJ whole genome shotgun (WGS) entry which is preliminary data.</text>
</comment>
<keyword evidence="1" id="KW-0472">Membrane</keyword>
<feature type="transmembrane region" description="Helical" evidence="1">
    <location>
        <begin position="12"/>
        <end position="33"/>
    </location>
</feature>
<organism evidence="2">
    <name type="scientific">marine sediment metagenome</name>
    <dbReference type="NCBI Taxonomy" id="412755"/>
    <lineage>
        <taxon>unclassified sequences</taxon>
        <taxon>metagenomes</taxon>
        <taxon>ecological metagenomes</taxon>
    </lineage>
</organism>
<proteinExistence type="predicted"/>
<keyword evidence="1" id="KW-0812">Transmembrane</keyword>
<evidence type="ECO:0000256" key="1">
    <source>
        <dbReference type="SAM" id="Phobius"/>
    </source>
</evidence>
<feature type="transmembrane region" description="Helical" evidence="1">
    <location>
        <begin position="54"/>
        <end position="74"/>
    </location>
</feature>